<dbReference type="Pfam" id="PF06580">
    <property type="entry name" value="His_kinase"/>
    <property type="match status" value="1"/>
</dbReference>
<evidence type="ECO:0000256" key="6">
    <source>
        <dbReference type="ARBA" id="ARBA00022679"/>
    </source>
</evidence>
<organism evidence="14 15">
    <name type="scientific">Aerococcus urinae</name>
    <dbReference type="NCBI Taxonomy" id="1376"/>
    <lineage>
        <taxon>Bacteria</taxon>
        <taxon>Bacillati</taxon>
        <taxon>Bacillota</taxon>
        <taxon>Bacilli</taxon>
        <taxon>Lactobacillales</taxon>
        <taxon>Aerococcaceae</taxon>
        <taxon>Aerococcus</taxon>
    </lineage>
</organism>
<evidence type="ECO:0000256" key="4">
    <source>
        <dbReference type="ARBA" id="ARBA00022475"/>
    </source>
</evidence>
<dbReference type="InterPro" id="IPR050640">
    <property type="entry name" value="Bact_2-comp_sensor_kinase"/>
</dbReference>
<dbReference type="InterPro" id="IPR005467">
    <property type="entry name" value="His_kinase_dom"/>
</dbReference>
<dbReference type="Proteomes" id="UP000251923">
    <property type="component" value="Unassembled WGS sequence"/>
</dbReference>
<dbReference type="InterPro" id="IPR003018">
    <property type="entry name" value="GAF"/>
</dbReference>
<dbReference type="EMBL" id="QMHM01000001">
    <property type="protein sequence ID" value="RAV81388.1"/>
    <property type="molecule type" value="Genomic_DNA"/>
</dbReference>
<dbReference type="Pfam" id="PF13492">
    <property type="entry name" value="GAF_3"/>
    <property type="match status" value="1"/>
</dbReference>
<dbReference type="Gene3D" id="3.30.565.10">
    <property type="entry name" value="Histidine kinase-like ATPase, C-terminal domain"/>
    <property type="match status" value="1"/>
</dbReference>
<accession>A0A2I1L6U4</accession>
<dbReference type="SMART" id="SM00387">
    <property type="entry name" value="HATPase_c"/>
    <property type="match status" value="1"/>
</dbReference>
<keyword evidence="13" id="KW-0472">Membrane</keyword>
<evidence type="ECO:0000256" key="8">
    <source>
        <dbReference type="ARBA" id="ARBA00022741"/>
    </source>
</evidence>
<dbReference type="GO" id="GO:0000155">
    <property type="term" value="F:phosphorelay sensor kinase activity"/>
    <property type="evidence" value="ECO:0007669"/>
    <property type="project" value="InterPro"/>
</dbReference>
<dbReference type="SUPFAM" id="SSF55874">
    <property type="entry name" value="ATPase domain of HSP90 chaperone/DNA topoisomerase II/histidine kinase"/>
    <property type="match status" value="1"/>
</dbReference>
<comment type="caution">
    <text evidence="14">The sequence shown here is derived from an EMBL/GenBank/DDBJ whole genome shotgun (WGS) entry which is preliminary data.</text>
</comment>
<dbReference type="PROSITE" id="PS50109">
    <property type="entry name" value="HIS_KIN"/>
    <property type="match status" value="1"/>
</dbReference>
<name>A0A2I1L6U4_9LACT</name>
<dbReference type="EC" id="2.7.13.3" evidence="3"/>
<dbReference type="GO" id="GO:0071555">
    <property type="term" value="P:cell wall organization"/>
    <property type="evidence" value="ECO:0007669"/>
    <property type="project" value="InterPro"/>
</dbReference>
<keyword evidence="10" id="KW-0067">ATP-binding</keyword>
<keyword evidence="4" id="KW-1003">Cell membrane</keyword>
<dbReference type="PANTHER" id="PTHR34220:SF7">
    <property type="entry name" value="SENSOR HISTIDINE KINASE YPDA"/>
    <property type="match status" value="1"/>
</dbReference>
<sequence length="593" mass="65410">MGLTYLGELFILMMERVGLIVLLAVLLVHFSYFKKLLVQRNSPKRMLSLIILFGFFAILSNLVGIQITSEGLRYSGLLTQISPNTSIANTRSLAIGVSGFVGGPWVGSAVGLLAGVHRFFQGNGSGAFYIASSPLIGFLAGYAGKKSSSNNAYSPFIKPIKGSLVAVGLECVQLVFIGIFSREGWPLVQLIALPMILLNSVGTFIFLSTIVNTLIQEEQARAVQTHDVLALTMKTLPYLRSGLEGLKGEKAQELASMIKESTKVSAVSLTNQSKILAHVGAGIDHHFPSHDVITELSREVIDSGQMRIAHSKNEIGCTHPDCPLEAAIVVPLKSNQKVLGTMKLYFTNPSQLSYVEEQLARGLGAIFSMQLELGEAQLQSKLLQDAEIKSLQAQVNPHFFFNTINTILAVMRFDHDRARQLLLQLTTYFRHNLQASRQTKIPVDKELEHLYAYLSLNDARFPDRYHIELDMPEALNQYLLPPLCIQVLVENAIRHAFPDKKDNNTVVIEIKKLDDKLEIVVADNGVGIDKNQLHRLGKESVESKEGTGTALENLARRIENLYGDQGSFQVANRPTGGARFTLTFPLELANKED</sequence>
<evidence type="ECO:0000256" key="12">
    <source>
        <dbReference type="ARBA" id="ARBA00023012"/>
    </source>
</evidence>
<dbReference type="InterPro" id="IPR011620">
    <property type="entry name" value="Sig_transdc_His_kinase_LytS_TM"/>
</dbReference>
<evidence type="ECO:0000256" key="10">
    <source>
        <dbReference type="ARBA" id="ARBA00022840"/>
    </source>
</evidence>
<dbReference type="Pfam" id="PF02518">
    <property type="entry name" value="HATPase_c"/>
    <property type="match status" value="1"/>
</dbReference>
<evidence type="ECO:0000313" key="15">
    <source>
        <dbReference type="Proteomes" id="UP000251923"/>
    </source>
</evidence>
<keyword evidence="9 14" id="KW-0418">Kinase</keyword>
<evidence type="ECO:0000256" key="13">
    <source>
        <dbReference type="ARBA" id="ARBA00023136"/>
    </source>
</evidence>
<keyword evidence="7" id="KW-0812">Transmembrane</keyword>
<evidence type="ECO:0000256" key="3">
    <source>
        <dbReference type="ARBA" id="ARBA00012438"/>
    </source>
</evidence>
<keyword evidence="6" id="KW-0808">Transferase</keyword>
<dbReference type="PANTHER" id="PTHR34220">
    <property type="entry name" value="SENSOR HISTIDINE KINASE YPDA"/>
    <property type="match status" value="1"/>
</dbReference>
<keyword evidence="11" id="KW-1133">Transmembrane helix</keyword>
<dbReference type="GO" id="GO:0005886">
    <property type="term" value="C:plasma membrane"/>
    <property type="evidence" value="ECO:0007669"/>
    <property type="project" value="UniProtKB-SubCell"/>
</dbReference>
<keyword evidence="8" id="KW-0547">Nucleotide-binding</keyword>
<keyword evidence="12" id="KW-0902">Two-component regulatory system</keyword>
<dbReference type="InterPro" id="IPR010559">
    <property type="entry name" value="Sig_transdc_His_kin_internal"/>
</dbReference>
<keyword evidence="5" id="KW-0597">Phosphoprotein</keyword>
<proteinExistence type="predicted"/>
<reference evidence="14 15" key="1">
    <citation type="submission" date="2018-04" db="EMBL/GenBank/DDBJ databases">
        <title>Aerococcus urinae genomes.</title>
        <authorList>
            <person name="Hilt E."/>
            <person name="Gilbert N.M."/>
            <person name="Thomas-White K."/>
            <person name="Putonti C."/>
            <person name="Lewis A.L."/>
            <person name="Visck K.L."/>
            <person name="Wolfe A.J."/>
        </authorList>
    </citation>
    <scope>NUCLEOTIDE SEQUENCE [LARGE SCALE GENOMIC DNA]</scope>
    <source>
        <strain evidence="14 15">UMB7480</strain>
    </source>
</reference>
<evidence type="ECO:0000256" key="2">
    <source>
        <dbReference type="ARBA" id="ARBA00004651"/>
    </source>
</evidence>
<dbReference type="SUPFAM" id="SSF55781">
    <property type="entry name" value="GAF domain-like"/>
    <property type="match status" value="1"/>
</dbReference>
<dbReference type="RefSeq" id="WP_070598168.1">
    <property type="nucleotide sequence ID" value="NZ_JASOKO010000002.1"/>
</dbReference>
<dbReference type="Gene3D" id="3.30.450.40">
    <property type="match status" value="1"/>
</dbReference>
<comment type="catalytic activity">
    <reaction evidence="1">
        <text>ATP + protein L-histidine = ADP + protein N-phospho-L-histidine.</text>
        <dbReference type="EC" id="2.7.13.3"/>
    </reaction>
</comment>
<dbReference type="InterPro" id="IPR003594">
    <property type="entry name" value="HATPase_dom"/>
</dbReference>
<protein>
    <recommendedName>
        <fullName evidence="3">histidine kinase</fullName>
        <ecNumber evidence="3">2.7.13.3</ecNumber>
    </recommendedName>
</protein>
<dbReference type="AlphaFoldDB" id="A0A2I1L6U4"/>
<evidence type="ECO:0000256" key="1">
    <source>
        <dbReference type="ARBA" id="ARBA00000085"/>
    </source>
</evidence>
<dbReference type="Pfam" id="PF07694">
    <property type="entry name" value="5TM-5TMR_LYT"/>
    <property type="match status" value="1"/>
</dbReference>
<evidence type="ECO:0000256" key="9">
    <source>
        <dbReference type="ARBA" id="ARBA00022777"/>
    </source>
</evidence>
<dbReference type="InterPro" id="IPR036890">
    <property type="entry name" value="HATPase_C_sf"/>
</dbReference>
<evidence type="ECO:0000313" key="14">
    <source>
        <dbReference type="EMBL" id="RAV81388.1"/>
    </source>
</evidence>
<evidence type="ECO:0000256" key="7">
    <source>
        <dbReference type="ARBA" id="ARBA00022692"/>
    </source>
</evidence>
<dbReference type="PRINTS" id="PR00344">
    <property type="entry name" value="BCTRLSENSOR"/>
</dbReference>
<evidence type="ECO:0000256" key="11">
    <source>
        <dbReference type="ARBA" id="ARBA00022989"/>
    </source>
</evidence>
<evidence type="ECO:0000256" key="5">
    <source>
        <dbReference type="ARBA" id="ARBA00022553"/>
    </source>
</evidence>
<dbReference type="InterPro" id="IPR004358">
    <property type="entry name" value="Sig_transdc_His_kin-like_C"/>
</dbReference>
<dbReference type="InterPro" id="IPR029016">
    <property type="entry name" value="GAF-like_dom_sf"/>
</dbReference>
<dbReference type="GO" id="GO:0005524">
    <property type="term" value="F:ATP binding"/>
    <property type="evidence" value="ECO:0007669"/>
    <property type="project" value="UniProtKB-KW"/>
</dbReference>
<comment type="subcellular location">
    <subcellularLocation>
        <location evidence="2">Cell membrane</location>
        <topology evidence="2">Multi-pass membrane protein</topology>
    </subcellularLocation>
</comment>
<gene>
    <name evidence="14" type="ORF">DBT54_00510</name>
</gene>